<dbReference type="RefSeq" id="XP_009269632.1">
    <property type="nucleotide sequence ID" value="XM_009271357.1"/>
</dbReference>
<dbReference type="HOGENOM" id="CLU_434268_0_0_1"/>
<evidence type="ECO:0000259" key="3">
    <source>
        <dbReference type="PROSITE" id="PS50048"/>
    </source>
</evidence>
<dbReference type="SUPFAM" id="SSF57701">
    <property type="entry name" value="Zn2/Cys6 DNA-binding domain"/>
    <property type="match status" value="1"/>
</dbReference>
<dbReference type="PANTHER" id="PTHR46910:SF38">
    <property type="entry name" value="ZN(2)-C6 FUNGAL-TYPE DOMAIN-CONTAINING PROTEIN"/>
    <property type="match status" value="1"/>
</dbReference>
<evidence type="ECO:0000256" key="2">
    <source>
        <dbReference type="ARBA" id="ARBA00023242"/>
    </source>
</evidence>
<dbReference type="GO" id="GO:0008270">
    <property type="term" value="F:zinc ion binding"/>
    <property type="evidence" value="ECO:0007669"/>
    <property type="project" value="InterPro"/>
</dbReference>
<dbReference type="OMA" id="IACERCK"/>
<dbReference type="STRING" id="1299270.R9AB50"/>
<dbReference type="GeneID" id="20374681"/>
<dbReference type="Pfam" id="PF00172">
    <property type="entry name" value="Zn_clus"/>
    <property type="match status" value="1"/>
</dbReference>
<keyword evidence="5" id="KW-1185">Reference proteome</keyword>
<dbReference type="AlphaFoldDB" id="R9AB50"/>
<name>R9AB50_WALI9</name>
<gene>
    <name evidence="4" type="ORF">J056_001729</name>
</gene>
<dbReference type="InterPro" id="IPR050987">
    <property type="entry name" value="AtrR-like"/>
</dbReference>
<dbReference type="GO" id="GO:0003677">
    <property type="term" value="F:DNA binding"/>
    <property type="evidence" value="ECO:0007669"/>
    <property type="project" value="InterPro"/>
</dbReference>
<accession>R9AB50</accession>
<dbReference type="PANTHER" id="PTHR46910">
    <property type="entry name" value="TRANSCRIPTION FACTOR PDR1"/>
    <property type="match status" value="1"/>
</dbReference>
<dbReference type="GO" id="GO:0000981">
    <property type="term" value="F:DNA-binding transcription factor activity, RNA polymerase II-specific"/>
    <property type="evidence" value="ECO:0007669"/>
    <property type="project" value="InterPro"/>
</dbReference>
<dbReference type="GO" id="GO:0006351">
    <property type="term" value="P:DNA-templated transcription"/>
    <property type="evidence" value="ECO:0007669"/>
    <property type="project" value="InterPro"/>
</dbReference>
<dbReference type="eggNOG" id="ENOG502QSY2">
    <property type="taxonomic scope" value="Eukaryota"/>
</dbReference>
<feature type="domain" description="Zn(2)-C6 fungal-type" evidence="3">
    <location>
        <begin position="14"/>
        <end position="50"/>
    </location>
</feature>
<dbReference type="OrthoDB" id="4456959at2759"/>
<dbReference type="KEGG" id="wic:J056_001729"/>
<proteinExistence type="predicted"/>
<protein>
    <submittedName>
        <fullName evidence="4">Thiamine repressible s regulatory protein thi1</fullName>
    </submittedName>
</protein>
<dbReference type="Proteomes" id="UP000014064">
    <property type="component" value="Unassembled WGS sequence"/>
</dbReference>
<dbReference type="EMBL" id="KE007241">
    <property type="protein sequence ID" value="EOQ99406.1"/>
    <property type="molecule type" value="Genomic_DNA"/>
</dbReference>
<dbReference type="PROSITE" id="PS00463">
    <property type="entry name" value="ZN2_CY6_FUNGAL_1"/>
    <property type="match status" value="1"/>
</dbReference>
<keyword evidence="1" id="KW-0479">Metal-binding</keyword>
<dbReference type="InterPro" id="IPR001138">
    <property type="entry name" value="Zn2Cys6_DnaBD"/>
</dbReference>
<evidence type="ECO:0000313" key="4">
    <source>
        <dbReference type="EMBL" id="EOQ99406.1"/>
    </source>
</evidence>
<keyword evidence="2" id="KW-0539">Nucleus</keyword>
<dbReference type="SMART" id="SM00906">
    <property type="entry name" value="Fungal_trans"/>
    <property type="match status" value="1"/>
</dbReference>
<reference evidence="5" key="1">
    <citation type="journal article" date="2013" name="BMC Genomics">
        <title>Genome and transcriptome sequencing of the halophilic fungus Wallemia ichthyophaga: haloadaptations present and absent.</title>
        <authorList>
            <person name="Zajc J."/>
            <person name="Liu Y."/>
            <person name="Dai W."/>
            <person name="Yang Z."/>
            <person name="Hu J."/>
            <person name="Gostincar C."/>
            <person name="Gunde-Cimerman N."/>
        </authorList>
    </citation>
    <scope>NUCLEOTIDE SEQUENCE [LARGE SCALE GENOMIC DNA]</scope>
    <source>
        <strain evidence="5">EXF-994 / CBS 113033</strain>
    </source>
</reference>
<evidence type="ECO:0000313" key="5">
    <source>
        <dbReference type="Proteomes" id="UP000014064"/>
    </source>
</evidence>
<sequence length="625" mass="70714">MELYKRRKISKLRVCDACRRRKLKCDIETRLENNSNSCSRCEQSAVDCLFEEAPAKGKKYKELYYDLAEKHAHVLSLMRKLHPGIDIDGLQSTVDTLSIDGDHFDQQAAEEQEHEVKASEDFLRSAQTHDPRVLGSASVFKLRSVERIRAMAVGSSSTSFDIHQRSQYWSPVAWKIDDRDFDPPQELIDSLVEIYFENTGCHRPLLHKRTFKEGNIQDIDHQRILWLVCAIGSRLSDDTCVLDSSEVKADGTPHSYHSAGWPFFMKYVSIAKPIAALSPSLADLQQSALAAVFLHSLPSHSSSWTIAAQGLIMAKDLGANFHSTSTDPVKDELRRRAFWNLYQIESEMATYLGRDSTIDERTIGIDRPRALPDENERDFYAYNAFLDLIIIARNALDWLYDEELIREAPNDAIKAQQMITNVTELDSRLDQWIITQPDFLQWNEGEGDEPSRECTQRCTNMSLFLMVQTLIHRPFLNASGHLRSLSISSSALCGSAAQSLAQVVSVFRQIDPRTDTVVSYAFISCVSALVVQWTSKAKGAVVSNELDKAVDTLHSYIRSRESRYYVAGRLSDIIAWLRDENTTAGSIEELFNTDIESLLNSTIYSAHFFNSLPPLTSLEDSNFIA</sequence>
<dbReference type="PROSITE" id="PS50048">
    <property type="entry name" value="ZN2_CY6_FUNGAL_2"/>
    <property type="match status" value="1"/>
</dbReference>
<evidence type="ECO:0000256" key="1">
    <source>
        <dbReference type="ARBA" id="ARBA00022723"/>
    </source>
</evidence>
<dbReference type="InterPro" id="IPR036864">
    <property type="entry name" value="Zn2-C6_fun-type_DNA-bd_sf"/>
</dbReference>
<dbReference type="SMART" id="SM00066">
    <property type="entry name" value="GAL4"/>
    <property type="match status" value="1"/>
</dbReference>
<dbReference type="CDD" id="cd00067">
    <property type="entry name" value="GAL4"/>
    <property type="match status" value="1"/>
</dbReference>
<organism evidence="4 5">
    <name type="scientific">Wallemia ichthyophaga (strain EXF-994 / CBS 113033)</name>
    <dbReference type="NCBI Taxonomy" id="1299270"/>
    <lineage>
        <taxon>Eukaryota</taxon>
        <taxon>Fungi</taxon>
        <taxon>Dikarya</taxon>
        <taxon>Basidiomycota</taxon>
        <taxon>Wallemiomycotina</taxon>
        <taxon>Wallemiomycetes</taxon>
        <taxon>Wallemiales</taxon>
        <taxon>Wallemiaceae</taxon>
        <taxon>Wallemia</taxon>
    </lineage>
</organism>
<dbReference type="Gene3D" id="4.10.240.10">
    <property type="entry name" value="Zn(2)-C6 fungal-type DNA-binding domain"/>
    <property type="match status" value="1"/>
</dbReference>
<dbReference type="CDD" id="cd12148">
    <property type="entry name" value="fungal_TF_MHR"/>
    <property type="match status" value="1"/>
</dbReference>
<dbReference type="InterPro" id="IPR007219">
    <property type="entry name" value="XnlR_reg_dom"/>
</dbReference>
<dbReference type="Pfam" id="PF04082">
    <property type="entry name" value="Fungal_trans"/>
    <property type="match status" value="1"/>
</dbReference>